<accession>A0A9P6SMT2</accession>
<name>A0A9P6SMT2_9FUNG</name>
<organism evidence="1 2">
    <name type="scientific">Modicella reniformis</name>
    <dbReference type="NCBI Taxonomy" id="1440133"/>
    <lineage>
        <taxon>Eukaryota</taxon>
        <taxon>Fungi</taxon>
        <taxon>Fungi incertae sedis</taxon>
        <taxon>Mucoromycota</taxon>
        <taxon>Mortierellomycotina</taxon>
        <taxon>Mortierellomycetes</taxon>
        <taxon>Mortierellales</taxon>
        <taxon>Mortierellaceae</taxon>
        <taxon>Modicella</taxon>
    </lineage>
</organism>
<dbReference type="AlphaFoldDB" id="A0A9P6SMT2"/>
<evidence type="ECO:0000313" key="2">
    <source>
        <dbReference type="Proteomes" id="UP000749646"/>
    </source>
</evidence>
<evidence type="ECO:0000313" key="1">
    <source>
        <dbReference type="EMBL" id="KAF9983394.1"/>
    </source>
</evidence>
<proteinExistence type="predicted"/>
<dbReference type="Proteomes" id="UP000749646">
    <property type="component" value="Unassembled WGS sequence"/>
</dbReference>
<keyword evidence="2" id="KW-1185">Reference proteome</keyword>
<dbReference type="EMBL" id="JAAAHW010003482">
    <property type="protein sequence ID" value="KAF9983394.1"/>
    <property type="molecule type" value="Genomic_DNA"/>
</dbReference>
<protein>
    <submittedName>
        <fullName evidence="1">Uncharacterized protein</fullName>
    </submittedName>
</protein>
<sequence>MTEFKLLTIYSPSVLQRHVRRLSEYWKQQQSLKLARTFLQILPAMSTTGYALSTYLVTDGIQVYTSSKANPRVINIKKRFPDKDAGVDHREVVFAFAILRSRMNSRICWLRDPPYISLPLLIEPSSSDGE</sequence>
<gene>
    <name evidence="1" type="ORF">BGZ65_001842</name>
</gene>
<comment type="caution">
    <text evidence="1">The sequence shown here is derived from an EMBL/GenBank/DDBJ whole genome shotgun (WGS) entry which is preliminary data.</text>
</comment>
<reference evidence="1" key="1">
    <citation type="journal article" date="2020" name="Fungal Divers.">
        <title>Resolving the Mortierellaceae phylogeny through synthesis of multi-gene phylogenetics and phylogenomics.</title>
        <authorList>
            <person name="Vandepol N."/>
            <person name="Liber J."/>
            <person name="Desiro A."/>
            <person name="Na H."/>
            <person name="Kennedy M."/>
            <person name="Barry K."/>
            <person name="Grigoriev I.V."/>
            <person name="Miller A.N."/>
            <person name="O'Donnell K."/>
            <person name="Stajich J.E."/>
            <person name="Bonito G."/>
        </authorList>
    </citation>
    <scope>NUCLEOTIDE SEQUENCE</scope>
    <source>
        <strain evidence="1">MES-2147</strain>
    </source>
</reference>